<feature type="disulfide bond" evidence="2">
    <location>
        <begin position="148"/>
        <end position="197"/>
    </location>
</feature>
<organism evidence="4 5">
    <name type="scientific">Marihabitans asiaticum</name>
    <dbReference type="NCBI Taxonomy" id="415218"/>
    <lineage>
        <taxon>Bacteria</taxon>
        <taxon>Bacillati</taxon>
        <taxon>Actinomycetota</taxon>
        <taxon>Actinomycetes</taxon>
        <taxon>Micrococcales</taxon>
        <taxon>Intrasporangiaceae</taxon>
        <taxon>Marihabitans</taxon>
    </lineage>
</organism>
<evidence type="ECO:0000259" key="3">
    <source>
        <dbReference type="Pfam" id="PF13472"/>
    </source>
</evidence>
<dbReference type="InterPro" id="IPR036514">
    <property type="entry name" value="SGNH_hydro_sf"/>
</dbReference>
<name>A0A560WEE6_9MICO</name>
<dbReference type="GO" id="GO:0004806">
    <property type="term" value="F:triacylglycerol lipase activity"/>
    <property type="evidence" value="ECO:0007669"/>
    <property type="project" value="TreeGrafter"/>
</dbReference>
<dbReference type="SUPFAM" id="SSF52266">
    <property type="entry name" value="SGNH hydrolase"/>
    <property type="match status" value="1"/>
</dbReference>
<evidence type="ECO:0000313" key="5">
    <source>
        <dbReference type="Proteomes" id="UP000315628"/>
    </source>
</evidence>
<evidence type="ECO:0000256" key="1">
    <source>
        <dbReference type="PIRSR" id="PIRSR637460-1"/>
    </source>
</evidence>
<dbReference type="RefSeq" id="WP_144857034.1">
    <property type="nucleotide sequence ID" value="NZ_BAAAYT010000001.1"/>
</dbReference>
<feature type="active site" evidence="1">
    <location>
        <position position="215"/>
    </location>
</feature>
<dbReference type="CDD" id="cd01823">
    <property type="entry name" value="SEST_like"/>
    <property type="match status" value="1"/>
</dbReference>
<dbReference type="AlphaFoldDB" id="A0A560WEE6"/>
<evidence type="ECO:0000313" key="4">
    <source>
        <dbReference type="EMBL" id="TWD16049.1"/>
    </source>
</evidence>
<dbReference type="PANTHER" id="PTHR37981">
    <property type="entry name" value="LIPASE 2"/>
    <property type="match status" value="1"/>
</dbReference>
<dbReference type="EMBL" id="VIUW01000002">
    <property type="protein sequence ID" value="TWD16049.1"/>
    <property type="molecule type" value="Genomic_DNA"/>
</dbReference>
<keyword evidence="2" id="KW-1015">Disulfide bond</keyword>
<gene>
    <name evidence="4" type="ORF">FB557_1592</name>
</gene>
<dbReference type="InterPro" id="IPR013830">
    <property type="entry name" value="SGNH_hydro"/>
</dbReference>
<dbReference type="Pfam" id="PF13472">
    <property type="entry name" value="Lipase_GDSL_2"/>
    <property type="match status" value="1"/>
</dbReference>
<sequence length="316" mass="33275">MSAYVALGDSYAAGIGAGEDLPGPRRTDAGYPLDVARATGLDLTYQAVLGATTGDLLRDQVQAVTGDTELVTITIGGNDAGFVPVLLEVTRPAWFSDSDTAIDRAVRTIEQVLPGRLAEVLQAVSAAAPPARVLITGYPRLFNGISDCSWLTFVSPEEMRRLDHAADALAEVILTAAADHDCEGVDLRAPFDGHQICDEVAWIHGLSWPVEESYHPNAAGHQAYGEGVIARLAVSEPAPRAAPRLRLGECRGSAPTLALPDLLSAESLLGARAHGLDPDDVATAGRAVTDPGLPPDLRQEAAAELAELDARVRARR</sequence>
<dbReference type="OrthoDB" id="5503950at2"/>
<dbReference type="Proteomes" id="UP000315628">
    <property type="component" value="Unassembled WGS sequence"/>
</dbReference>
<feature type="active site" description="Nucleophile" evidence="1">
    <location>
        <position position="10"/>
    </location>
</feature>
<dbReference type="Gene3D" id="3.40.50.1110">
    <property type="entry name" value="SGNH hydrolase"/>
    <property type="match status" value="1"/>
</dbReference>
<reference evidence="4 5" key="1">
    <citation type="submission" date="2019-06" db="EMBL/GenBank/DDBJ databases">
        <title>Sequencing the genomes of 1000 actinobacteria strains.</title>
        <authorList>
            <person name="Klenk H.-P."/>
        </authorList>
    </citation>
    <scope>NUCLEOTIDE SEQUENCE [LARGE SCALE GENOMIC DNA]</scope>
    <source>
        <strain evidence="4 5">DSM 18935</strain>
    </source>
</reference>
<comment type="caution">
    <text evidence="4">The sequence shown here is derived from an EMBL/GenBank/DDBJ whole genome shotgun (WGS) entry which is preliminary data.</text>
</comment>
<accession>A0A560WEE6</accession>
<evidence type="ECO:0000256" key="2">
    <source>
        <dbReference type="PIRSR" id="PIRSR637460-2"/>
    </source>
</evidence>
<dbReference type="InterPro" id="IPR037460">
    <property type="entry name" value="SEST-like"/>
</dbReference>
<feature type="domain" description="SGNH hydrolase-type esterase" evidence="3">
    <location>
        <begin position="6"/>
        <end position="223"/>
    </location>
</feature>
<dbReference type="PANTHER" id="PTHR37981:SF1">
    <property type="entry name" value="SGNH HYDROLASE-TYPE ESTERASE DOMAIN-CONTAINING PROTEIN"/>
    <property type="match status" value="1"/>
</dbReference>
<dbReference type="GO" id="GO:0019433">
    <property type="term" value="P:triglyceride catabolic process"/>
    <property type="evidence" value="ECO:0007669"/>
    <property type="project" value="TreeGrafter"/>
</dbReference>
<proteinExistence type="predicted"/>
<keyword evidence="5" id="KW-1185">Reference proteome</keyword>
<protein>
    <submittedName>
        <fullName evidence="4">Lysophospholipase L1-like esterase</fullName>
    </submittedName>
</protein>